<feature type="region of interest" description="Disordered" evidence="1">
    <location>
        <begin position="74"/>
        <end position="102"/>
    </location>
</feature>
<feature type="compositionally biased region" description="Polar residues" evidence="1">
    <location>
        <begin position="88"/>
        <end position="102"/>
    </location>
</feature>
<dbReference type="InterPro" id="IPR011008">
    <property type="entry name" value="Dimeric_a/b-barrel"/>
</dbReference>
<name>A0A3B0TQE9_9ZZZZ</name>
<dbReference type="SUPFAM" id="SSF54909">
    <property type="entry name" value="Dimeric alpha+beta barrel"/>
    <property type="match status" value="1"/>
</dbReference>
<evidence type="ECO:0000259" key="2">
    <source>
        <dbReference type="Pfam" id="PF07045"/>
    </source>
</evidence>
<evidence type="ECO:0000256" key="1">
    <source>
        <dbReference type="SAM" id="MobiDB-lite"/>
    </source>
</evidence>
<feature type="domain" description="DUF1330" evidence="2">
    <location>
        <begin position="3"/>
        <end position="67"/>
    </location>
</feature>
<dbReference type="PANTHER" id="PTHR41521:SF4">
    <property type="entry name" value="BLR0684 PROTEIN"/>
    <property type="match status" value="1"/>
</dbReference>
<dbReference type="Gene3D" id="3.30.70.100">
    <property type="match status" value="1"/>
</dbReference>
<dbReference type="AlphaFoldDB" id="A0A3B0TQE9"/>
<protein>
    <recommendedName>
        <fullName evidence="2">DUF1330 domain-containing protein</fullName>
    </recommendedName>
</protein>
<dbReference type="Pfam" id="PF07045">
    <property type="entry name" value="DUF1330"/>
    <property type="match status" value="1"/>
</dbReference>
<accession>A0A3B0TQE9</accession>
<dbReference type="EMBL" id="UOEK01000550">
    <property type="protein sequence ID" value="VAW09296.1"/>
    <property type="molecule type" value="Genomic_DNA"/>
</dbReference>
<dbReference type="PANTHER" id="PTHR41521">
    <property type="match status" value="1"/>
</dbReference>
<gene>
    <name evidence="3" type="ORF">MNBD_ACTINO02-931</name>
</gene>
<evidence type="ECO:0000313" key="3">
    <source>
        <dbReference type="EMBL" id="VAW09296.1"/>
    </source>
</evidence>
<organism evidence="3">
    <name type="scientific">hydrothermal vent metagenome</name>
    <dbReference type="NCBI Taxonomy" id="652676"/>
    <lineage>
        <taxon>unclassified sequences</taxon>
        <taxon>metagenomes</taxon>
        <taxon>ecological metagenomes</taxon>
    </lineage>
</organism>
<dbReference type="InterPro" id="IPR010753">
    <property type="entry name" value="DUF1330"/>
</dbReference>
<proteinExistence type="predicted"/>
<reference evidence="3" key="1">
    <citation type="submission" date="2018-06" db="EMBL/GenBank/DDBJ databases">
        <authorList>
            <person name="Zhirakovskaya E."/>
        </authorList>
    </citation>
    <scope>NUCLEOTIDE SEQUENCE</scope>
</reference>
<sequence>MLGYFITHFTVNDAATYDRYVVADVPTIQAHQGKVLVGTEDVQVIAGDVAHGRIVVVEFPSVADARVSVADARVPGCDPDPLDDSGSGLRTPSRLTPSISWF</sequence>